<keyword evidence="1" id="KW-1133">Transmembrane helix</keyword>
<organism evidence="3 4">
    <name type="scientific">Photobacterium halotolerans</name>
    <dbReference type="NCBI Taxonomy" id="265726"/>
    <lineage>
        <taxon>Bacteria</taxon>
        <taxon>Pseudomonadati</taxon>
        <taxon>Pseudomonadota</taxon>
        <taxon>Gammaproteobacteria</taxon>
        <taxon>Vibrionales</taxon>
        <taxon>Vibrionaceae</taxon>
        <taxon>Photobacterium</taxon>
    </lineage>
</organism>
<dbReference type="STRING" id="265726.KY46_14170"/>
<protein>
    <recommendedName>
        <fullName evidence="2">Fatty acid desaturase domain-containing protein</fullName>
    </recommendedName>
</protein>
<dbReference type="AlphaFoldDB" id="A0A0F5VAX4"/>
<dbReference type="Proteomes" id="UP000033633">
    <property type="component" value="Unassembled WGS sequence"/>
</dbReference>
<evidence type="ECO:0000259" key="2">
    <source>
        <dbReference type="Pfam" id="PF00487"/>
    </source>
</evidence>
<evidence type="ECO:0000256" key="1">
    <source>
        <dbReference type="SAM" id="Phobius"/>
    </source>
</evidence>
<dbReference type="InterPro" id="IPR012171">
    <property type="entry name" value="Fatty_acid_desaturase"/>
</dbReference>
<feature type="transmembrane region" description="Helical" evidence="1">
    <location>
        <begin position="220"/>
        <end position="245"/>
    </location>
</feature>
<feature type="domain" description="Fatty acid desaturase" evidence="2">
    <location>
        <begin position="66"/>
        <end position="320"/>
    </location>
</feature>
<keyword evidence="4" id="KW-1185">Reference proteome</keyword>
<keyword evidence="1" id="KW-0472">Membrane</keyword>
<dbReference type="PANTHER" id="PTHR19353:SF19">
    <property type="entry name" value="DELTA(5) FATTY ACID DESATURASE C-RELATED"/>
    <property type="match status" value="1"/>
</dbReference>
<dbReference type="RefSeq" id="WP_046221290.1">
    <property type="nucleotide sequence ID" value="NZ_JWYV01000012.1"/>
</dbReference>
<proteinExistence type="predicted"/>
<keyword evidence="1" id="KW-0812">Transmembrane</keyword>
<dbReference type="OrthoDB" id="9800167at2"/>
<accession>A0A0F5VAX4</accession>
<comment type="caution">
    <text evidence="3">The sequence shown here is derived from an EMBL/GenBank/DDBJ whole genome shotgun (WGS) entry which is preliminary data.</text>
</comment>
<feature type="transmembrane region" description="Helical" evidence="1">
    <location>
        <begin position="66"/>
        <end position="85"/>
    </location>
</feature>
<evidence type="ECO:0000313" key="4">
    <source>
        <dbReference type="Proteomes" id="UP000033633"/>
    </source>
</evidence>
<dbReference type="PANTHER" id="PTHR19353">
    <property type="entry name" value="FATTY ACID DESATURASE 2"/>
    <property type="match status" value="1"/>
</dbReference>
<evidence type="ECO:0000313" key="3">
    <source>
        <dbReference type="EMBL" id="KKC99237.1"/>
    </source>
</evidence>
<reference evidence="3 4" key="1">
    <citation type="submission" date="2014-12" db="EMBL/GenBank/DDBJ databases">
        <title>Mercury Reductase activity and rhizosphere competence traits in the genome of root associated Photobacterium halotolerans MELD1.</title>
        <authorList>
            <person name="Mathew D.C."/>
            <person name="Huang C.-C."/>
        </authorList>
    </citation>
    <scope>NUCLEOTIDE SEQUENCE [LARGE SCALE GENOMIC DNA]</scope>
    <source>
        <strain evidence="3 4">MELD1</strain>
    </source>
</reference>
<feature type="transmembrane region" description="Helical" evidence="1">
    <location>
        <begin position="42"/>
        <end position="60"/>
    </location>
</feature>
<sequence>MNIKNSTFDQSVSKKISLRNELPSDVKRQILDLYKPNGIRSAFLYLLIFSLIVTYISVAVHADSVWITLLAIILIASQQHALYILNHDASHFSLFKDKSKNIYTATILSNYVMFHHPEAWSFTQWRRIHMLHHKHLFTQDDPNYVGREMRGDTASSPSLVKITLKTLEGVKDCFLDLFFNKISYINSKGKIYKNHRKHFGHLFYSFEDDHEMENERKLSLIFYILSFSIITYLSLWEVFLVYWILPMYTIYPLILRFHDITEHYWEEKSTQVETNTRSRKDGLLTKLFISPLPRGYHCEHHIFPNIPVTNLPLVNRYMKEHTSIHTEEQGIWGLMKEINTRKKNEITM</sequence>
<dbReference type="EMBL" id="JWYV01000012">
    <property type="protein sequence ID" value="KKC99237.1"/>
    <property type="molecule type" value="Genomic_DNA"/>
</dbReference>
<gene>
    <name evidence="3" type="ORF">KY46_14170</name>
</gene>
<dbReference type="GO" id="GO:0016717">
    <property type="term" value="F:oxidoreductase activity, acting on paired donors, with oxidation of a pair of donors resulting in the reduction of molecular oxygen to two molecules of water"/>
    <property type="evidence" value="ECO:0007669"/>
    <property type="project" value="TreeGrafter"/>
</dbReference>
<name>A0A0F5VAX4_9GAMM</name>
<dbReference type="GO" id="GO:0008610">
    <property type="term" value="P:lipid biosynthetic process"/>
    <property type="evidence" value="ECO:0007669"/>
    <property type="project" value="UniProtKB-ARBA"/>
</dbReference>
<dbReference type="InterPro" id="IPR005804">
    <property type="entry name" value="FA_desaturase_dom"/>
</dbReference>
<dbReference type="GO" id="GO:0016020">
    <property type="term" value="C:membrane"/>
    <property type="evidence" value="ECO:0007669"/>
    <property type="project" value="TreeGrafter"/>
</dbReference>
<dbReference type="Pfam" id="PF00487">
    <property type="entry name" value="FA_desaturase"/>
    <property type="match status" value="1"/>
</dbReference>
<dbReference type="PATRIC" id="fig|265726.11.peg.1077"/>